<evidence type="ECO:0000259" key="1">
    <source>
        <dbReference type="SMART" id="SM00481"/>
    </source>
</evidence>
<dbReference type="InterPro" id="IPR052018">
    <property type="entry name" value="PHP_domain"/>
</dbReference>
<gene>
    <name evidence="2" type="ORF">GCM10009640_00530</name>
</gene>
<dbReference type="Gene3D" id="3.20.20.140">
    <property type="entry name" value="Metal-dependent hydrolases"/>
    <property type="match status" value="1"/>
</dbReference>
<dbReference type="PANTHER" id="PTHR42924">
    <property type="entry name" value="EXONUCLEASE"/>
    <property type="match status" value="1"/>
</dbReference>
<dbReference type="InterPro" id="IPR004013">
    <property type="entry name" value="PHP_dom"/>
</dbReference>
<keyword evidence="3" id="KW-1185">Reference proteome</keyword>
<dbReference type="Gene3D" id="1.10.150.650">
    <property type="match status" value="1"/>
</dbReference>
<dbReference type="PANTHER" id="PTHR42924:SF3">
    <property type="entry name" value="POLYMERASE_HISTIDINOL PHOSPHATASE N-TERMINAL DOMAIN-CONTAINING PROTEIN"/>
    <property type="match status" value="1"/>
</dbReference>
<dbReference type="RefSeq" id="WP_343916175.1">
    <property type="nucleotide sequence ID" value="NZ_BAAAKK010000001.1"/>
</dbReference>
<dbReference type="InterPro" id="IPR016195">
    <property type="entry name" value="Pol/histidinol_Pase-like"/>
</dbReference>
<feature type="domain" description="Polymerase/histidinol phosphatase N-terminal" evidence="1">
    <location>
        <begin position="14"/>
        <end position="79"/>
    </location>
</feature>
<proteinExistence type="predicted"/>
<dbReference type="Proteomes" id="UP001501266">
    <property type="component" value="Unassembled WGS sequence"/>
</dbReference>
<reference evidence="3" key="1">
    <citation type="journal article" date="2019" name="Int. J. Syst. Evol. Microbiol.">
        <title>The Global Catalogue of Microorganisms (GCM) 10K type strain sequencing project: providing services to taxonomists for standard genome sequencing and annotation.</title>
        <authorList>
            <consortium name="The Broad Institute Genomics Platform"/>
            <consortium name="The Broad Institute Genome Sequencing Center for Infectious Disease"/>
            <person name="Wu L."/>
            <person name="Ma J."/>
        </authorList>
    </citation>
    <scope>NUCLEOTIDE SEQUENCE [LARGE SCALE GENOMIC DNA]</scope>
    <source>
        <strain evidence="3">JCM 12398</strain>
    </source>
</reference>
<organism evidence="2 3">
    <name type="scientific">Agrococcus citreus</name>
    <dbReference type="NCBI Taxonomy" id="84643"/>
    <lineage>
        <taxon>Bacteria</taxon>
        <taxon>Bacillati</taxon>
        <taxon>Actinomycetota</taxon>
        <taxon>Actinomycetes</taxon>
        <taxon>Micrococcales</taxon>
        <taxon>Microbacteriaceae</taxon>
        <taxon>Agrococcus</taxon>
    </lineage>
</organism>
<dbReference type="Pfam" id="PF02811">
    <property type="entry name" value="PHP"/>
    <property type="match status" value="1"/>
</dbReference>
<protein>
    <submittedName>
        <fullName evidence="2">PHP domain-containing protein</fullName>
    </submittedName>
</protein>
<dbReference type="CDD" id="cd07438">
    <property type="entry name" value="PHP_HisPPase_AMP"/>
    <property type="match status" value="1"/>
</dbReference>
<dbReference type="SUPFAM" id="SSF89550">
    <property type="entry name" value="PHP domain-like"/>
    <property type="match status" value="1"/>
</dbReference>
<comment type="caution">
    <text evidence="2">The sequence shown here is derived from an EMBL/GenBank/DDBJ whole genome shotgun (WGS) entry which is preliminary data.</text>
</comment>
<dbReference type="InterPro" id="IPR003141">
    <property type="entry name" value="Pol/His_phosphatase_N"/>
</dbReference>
<sequence>MEHEPADWMRRAPIDLHAHSRESDGMDAPGDVVRAAAAAGLGVVALTDHDTVTGWQEASAAALETGVALIPGVEFSSQIGPASVHVLGYLLDPEAGAFVGERERIRLERVERAERMVHAIGRDYPLTWQHVEEHSAPGATIGRPHIADALVSLGIVPDRSAAFEGILHWQGGYYQPHHAPAPEEAIRIIRDAGGVAVLAHPAARGRPVMRMGVLGELVDAGLDGLEIWHRDNDERSRQQLLADAERLGLLVTGSSDYHGTGKPNLLGEHTTAPEVLAEIVRRATGSAPVVPLA</sequence>
<evidence type="ECO:0000313" key="2">
    <source>
        <dbReference type="EMBL" id="GAA1417061.1"/>
    </source>
</evidence>
<evidence type="ECO:0000313" key="3">
    <source>
        <dbReference type="Proteomes" id="UP001501266"/>
    </source>
</evidence>
<name>A0ABP4JD55_9MICO</name>
<dbReference type="EMBL" id="BAAAKK010000001">
    <property type="protein sequence ID" value="GAA1417061.1"/>
    <property type="molecule type" value="Genomic_DNA"/>
</dbReference>
<accession>A0ABP4JD55</accession>
<dbReference type="SMART" id="SM00481">
    <property type="entry name" value="POLIIIAc"/>
    <property type="match status" value="1"/>
</dbReference>